<dbReference type="STRING" id="349161.Dred_3028"/>
<proteinExistence type="predicted"/>
<gene>
    <name evidence="2" type="ordered locus">Dred_3028</name>
</gene>
<dbReference type="Proteomes" id="UP000001556">
    <property type="component" value="Chromosome"/>
</dbReference>
<evidence type="ECO:0000313" key="2">
    <source>
        <dbReference type="EMBL" id="ABO51531.1"/>
    </source>
</evidence>
<accession>A4J8X8</accession>
<keyword evidence="3" id="KW-1185">Reference proteome</keyword>
<evidence type="ECO:0000256" key="1">
    <source>
        <dbReference type="SAM" id="Phobius"/>
    </source>
</evidence>
<reference evidence="2 3" key="1">
    <citation type="submission" date="2007-03" db="EMBL/GenBank/DDBJ databases">
        <title>Complete sequence of Desulfotomaculum reducens MI-1.</title>
        <authorList>
            <consortium name="US DOE Joint Genome Institute"/>
            <person name="Copeland A."/>
            <person name="Lucas S."/>
            <person name="Lapidus A."/>
            <person name="Barry K."/>
            <person name="Detter J.C."/>
            <person name="Glavina del Rio T."/>
            <person name="Hammon N."/>
            <person name="Israni S."/>
            <person name="Dalin E."/>
            <person name="Tice H."/>
            <person name="Pitluck S."/>
            <person name="Sims D."/>
            <person name="Brettin T."/>
            <person name="Bruce D."/>
            <person name="Han C."/>
            <person name="Tapia R."/>
            <person name="Schmutz J."/>
            <person name="Larimer F."/>
            <person name="Land M."/>
            <person name="Hauser L."/>
            <person name="Kyrpides N."/>
            <person name="Kim E."/>
            <person name="Tebo B.M."/>
            <person name="Richardson P."/>
        </authorList>
    </citation>
    <scope>NUCLEOTIDE SEQUENCE [LARGE SCALE GENOMIC DNA]</scope>
    <source>
        <strain evidence="2 3">MI-1</strain>
    </source>
</reference>
<keyword evidence="1" id="KW-1133">Transmembrane helix</keyword>
<organism evidence="2 3">
    <name type="scientific">Desulforamulus reducens (strain ATCC BAA-1160 / DSM 100696 / MI-1)</name>
    <name type="common">Desulfotomaculum reducens</name>
    <dbReference type="NCBI Taxonomy" id="349161"/>
    <lineage>
        <taxon>Bacteria</taxon>
        <taxon>Bacillati</taxon>
        <taxon>Bacillota</taxon>
        <taxon>Clostridia</taxon>
        <taxon>Eubacteriales</taxon>
        <taxon>Peptococcaceae</taxon>
        <taxon>Desulforamulus</taxon>
    </lineage>
</organism>
<dbReference type="eggNOG" id="ENOG5033IMR">
    <property type="taxonomic scope" value="Bacteria"/>
</dbReference>
<evidence type="ECO:0000313" key="3">
    <source>
        <dbReference type="Proteomes" id="UP000001556"/>
    </source>
</evidence>
<name>A4J8X8_DESRM</name>
<dbReference type="HOGENOM" id="CLU_143401_0_0_9"/>
<sequence length="155" mass="17138">MSTCKLEELFSGNPDEWISALQPYQKNIINTLLDSGKSPEEISIQWLSASGPANTFPFGAAGKEQGSSLFYEKLKEEVEAFFCEQAKYEEDRKKLLEQFNAGHTYIIGLISVKISPIVGTSSAFIAPIIALILFTIARIGLNAWCATLRAKNETQ</sequence>
<dbReference type="AlphaFoldDB" id="A4J8X8"/>
<protein>
    <submittedName>
        <fullName evidence="2">Uncharacterized protein</fullName>
    </submittedName>
</protein>
<dbReference type="OrthoDB" id="2082676at2"/>
<keyword evidence="1" id="KW-0812">Transmembrane</keyword>
<dbReference type="KEGG" id="drm:Dred_3028"/>
<keyword evidence="1" id="KW-0472">Membrane</keyword>
<dbReference type="RefSeq" id="WP_011879320.1">
    <property type="nucleotide sequence ID" value="NC_009253.1"/>
</dbReference>
<feature type="transmembrane region" description="Helical" evidence="1">
    <location>
        <begin position="123"/>
        <end position="141"/>
    </location>
</feature>
<dbReference type="EMBL" id="CP000612">
    <property type="protein sequence ID" value="ABO51531.1"/>
    <property type="molecule type" value="Genomic_DNA"/>
</dbReference>